<gene>
    <name evidence="1" type="ORF">ENO34_02205</name>
</gene>
<proteinExistence type="predicted"/>
<feature type="non-terminal residue" evidence="1">
    <location>
        <position position="1"/>
    </location>
</feature>
<dbReference type="InterPro" id="IPR006439">
    <property type="entry name" value="HAD-SF_hydro_IA"/>
</dbReference>
<dbReference type="SUPFAM" id="SSF56784">
    <property type="entry name" value="HAD-like"/>
    <property type="match status" value="1"/>
</dbReference>
<dbReference type="NCBIfam" id="TIGR01549">
    <property type="entry name" value="HAD-SF-IA-v1"/>
    <property type="match status" value="1"/>
</dbReference>
<dbReference type="InterPro" id="IPR023214">
    <property type="entry name" value="HAD_sf"/>
</dbReference>
<protein>
    <submittedName>
        <fullName evidence="1">Acireductone synthase</fullName>
    </submittedName>
</protein>
<dbReference type="Gene3D" id="3.40.50.1000">
    <property type="entry name" value="HAD superfamily/HAD-like"/>
    <property type="match status" value="1"/>
</dbReference>
<name>A0A831YDR2_9AQUI</name>
<dbReference type="NCBIfam" id="TIGR01509">
    <property type="entry name" value="HAD-SF-IA-v3"/>
    <property type="match status" value="1"/>
</dbReference>
<sequence>GSVKAQKLLFSNTNFGDLNYLFSGYFDTNIGNKKEKDSYVKIANHIGLEPREVLFLSDNPEEIAAAASAGMNVVRLVRPSDAEHIKDFPYSQVESFNEIKI</sequence>
<dbReference type="PANTHER" id="PTHR20371:SF1">
    <property type="entry name" value="ENOLASE-PHOSPHATASE E1"/>
    <property type="match status" value="1"/>
</dbReference>
<dbReference type="InterPro" id="IPR036412">
    <property type="entry name" value="HAD-like_sf"/>
</dbReference>
<accession>A0A831YDR2</accession>
<reference evidence="1" key="1">
    <citation type="journal article" date="2020" name="mSystems">
        <title>Genome- and Community-Level Interaction Insights into Carbon Utilization and Element Cycling Functions of Hydrothermarchaeota in Hydrothermal Sediment.</title>
        <authorList>
            <person name="Zhou Z."/>
            <person name="Liu Y."/>
            <person name="Xu W."/>
            <person name="Pan J."/>
            <person name="Luo Z.H."/>
            <person name="Li M."/>
        </authorList>
    </citation>
    <scope>NUCLEOTIDE SEQUENCE [LARGE SCALE GENOMIC DNA]</scope>
    <source>
        <strain evidence="1">SpSt-1257</strain>
    </source>
</reference>
<dbReference type="EMBL" id="DSFC01000126">
    <property type="protein sequence ID" value="HEV09194.1"/>
    <property type="molecule type" value="Genomic_DNA"/>
</dbReference>
<dbReference type="GO" id="GO:0019509">
    <property type="term" value="P:L-methionine salvage from methylthioadenosine"/>
    <property type="evidence" value="ECO:0007669"/>
    <property type="project" value="TreeGrafter"/>
</dbReference>
<evidence type="ECO:0000313" key="1">
    <source>
        <dbReference type="EMBL" id="HEV09194.1"/>
    </source>
</evidence>
<dbReference type="Proteomes" id="UP000885621">
    <property type="component" value="Unassembled WGS sequence"/>
</dbReference>
<organism evidence="1">
    <name type="scientific">Sulfurihydrogenibium azorense</name>
    <dbReference type="NCBI Taxonomy" id="309806"/>
    <lineage>
        <taxon>Bacteria</taxon>
        <taxon>Pseudomonadati</taxon>
        <taxon>Aquificota</taxon>
        <taxon>Aquificia</taxon>
        <taxon>Aquificales</taxon>
        <taxon>Hydrogenothermaceae</taxon>
        <taxon>Sulfurihydrogenibium</taxon>
    </lineage>
</organism>
<dbReference type="GO" id="GO:0043874">
    <property type="term" value="F:acireductone synthase activity"/>
    <property type="evidence" value="ECO:0007669"/>
    <property type="project" value="TreeGrafter"/>
</dbReference>
<comment type="caution">
    <text evidence="1">The sequence shown here is derived from an EMBL/GenBank/DDBJ whole genome shotgun (WGS) entry which is preliminary data.</text>
</comment>
<dbReference type="AlphaFoldDB" id="A0A831YDR2"/>
<dbReference type="PANTHER" id="PTHR20371">
    <property type="entry name" value="ENOLASE-PHOSPHATASE E1"/>
    <property type="match status" value="1"/>
</dbReference>